<protein>
    <submittedName>
        <fullName evidence="2">SDR family oxidoreductase</fullName>
    </submittedName>
</protein>
<gene>
    <name evidence="2" type="ORF">WG900_13250</name>
</gene>
<dbReference type="InterPro" id="IPR050259">
    <property type="entry name" value="SDR"/>
</dbReference>
<name>A0ABU8SAG1_9SPHN</name>
<dbReference type="Proteomes" id="UP001379235">
    <property type="component" value="Unassembled WGS sequence"/>
</dbReference>
<dbReference type="RefSeq" id="WP_339967714.1">
    <property type="nucleotide sequence ID" value="NZ_JBBHJY010000006.1"/>
</dbReference>
<dbReference type="PANTHER" id="PTHR42879">
    <property type="entry name" value="3-OXOACYL-(ACYL-CARRIER-PROTEIN) REDUCTASE"/>
    <property type="match status" value="1"/>
</dbReference>
<comment type="caution">
    <text evidence="2">The sequence shown here is derived from an EMBL/GenBank/DDBJ whole genome shotgun (WGS) entry which is preliminary data.</text>
</comment>
<accession>A0ABU8SAG1</accession>
<dbReference type="PRINTS" id="PR00081">
    <property type="entry name" value="GDHRDH"/>
</dbReference>
<keyword evidence="3" id="KW-1185">Reference proteome</keyword>
<dbReference type="Pfam" id="PF13561">
    <property type="entry name" value="adh_short_C2"/>
    <property type="match status" value="1"/>
</dbReference>
<dbReference type="Gene3D" id="3.40.50.720">
    <property type="entry name" value="NAD(P)-binding Rossmann-like Domain"/>
    <property type="match status" value="1"/>
</dbReference>
<dbReference type="EMBL" id="JBBHJY010000006">
    <property type="protein sequence ID" value="MEJ6010882.1"/>
    <property type="molecule type" value="Genomic_DNA"/>
</dbReference>
<proteinExistence type="inferred from homology"/>
<evidence type="ECO:0000256" key="1">
    <source>
        <dbReference type="ARBA" id="ARBA00006484"/>
    </source>
</evidence>
<organism evidence="2 3">
    <name type="scientific">Novosphingobium aquae</name>
    <dbReference type="NCBI Taxonomy" id="3133435"/>
    <lineage>
        <taxon>Bacteria</taxon>
        <taxon>Pseudomonadati</taxon>
        <taxon>Pseudomonadota</taxon>
        <taxon>Alphaproteobacteria</taxon>
        <taxon>Sphingomonadales</taxon>
        <taxon>Sphingomonadaceae</taxon>
        <taxon>Novosphingobium</taxon>
    </lineage>
</organism>
<dbReference type="InterPro" id="IPR002347">
    <property type="entry name" value="SDR_fam"/>
</dbReference>
<evidence type="ECO:0000313" key="2">
    <source>
        <dbReference type="EMBL" id="MEJ6010882.1"/>
    </source>
</evidence>
<evidence type="ECO:0000313" key="3">
    <source>
        <dbReference type="Proteomes" id="UP001379235"/>
    </source>
</evidence>
<reference evidence="2 3" key="1">
    <citation type="submission" date="2024-03" db="EMBL/GenBank/DDBJ databases">
        <authorList>
            <person name="Jo J.-H."/>
        </authorList>
    </citation>
    <scope>NUCLEOTIDE SEQUENCE [LARGE SCALE GENOMIC DNA]</scope>
    <source>
        <strain evidence="2 3">AS3R-12</strain>
    </source>
</reference>
<comment type="similarity">
    <text evidence="1">Belongs to the short-chain dehydrogenases/reductases (SDR) family.</text>
</comment>
<dbReference type="SUPFAM" id="SSF51735">
    <property type="entry name" value="NAD(P)-binding Rossmann-fold domains"/>
    <property type="match status" value="1"/>
</dbReference>
<dbReference type="PANTHER" id="PTHR42879:SF2">
    <property type="entry name" value="3-OXOACYL-[ACYL-CARRIER-PROTEIN] REDUCTASE FABG"/>
    <property type="match status" value="1"/>
</dbReference>
<sequence>MRDSAGRLAGRVALVTGSSRGIGAAIARRLAADGARVIVHARQSLGRAEQLATELDGRVVAGDLAEGDKAAEIVRQAHALHGELDILVLNAGGGSGGLAVDQPINTIDRVLSLNLRATILAASEYARLTQSLHGRVIFISSGMAIHPAPGVSIGAAAKAGAEAFIRCLAQEVGARGITCNSVAPGCTRTEMIAGQSWPDAVPPWTALGRLGEPADIADVVAFLASDEARWLTGATIPANGGLVTTAANILARAQKV</sequence>
<dbReference type="InterPro" id="IPR036291">
    <property type="entry name" value="NAD(P)-bd_dom_sf"/>
</dbReference>